<dbReference type="InterPro" id="IPR029460">
    <property type="entry name" value="DNAPol_HHH"/>
</dbReference>
<dbReference type="InterPro" id="IPR004805">
    <property type="entry name" value="DnaE2/DnaE/PolC"/>
</dbReference>
<dbReference type="EMBL" id="LAZR01002310">
    <property type="protein sequence ID" value="KKN31667.1"/>
    <property type="molecule type" value="Genomic_DNA"/>
</dbReference>
<gene>
    <name evidence="4" type="ORF">LCGC14_0821590</name>
</gene>
<evidence type="ECO:0000259" key="1">
    <source>
        <dbReference type="Pfam" id="PF01336"/>
    </source>
</evidence>
<dbReference type="CDD" id="cd04485">
    <property type="entry name" value="DnaE_OBF"/>
    <property type="match status" value="1"/>
</dbReference>
<dbReference type="Gene3D" id="1.10.150.870">
    <property type="match status" value="1"/>
</dbReference>
<dbReference type="Pfam" id="PF01336">
    <property type="entry name" value="tRNA_anti-codon"/>
    <property type="match status" value="1"/>
</dbReference>
<evidence type="ECO:0008006" key="5">
    <source>
        <dbReference type="Google" id="ProtNLM"/>
    </source>
</evidence>
<sequence length="589" mass="66190">MTEIQFTKCKCCVVPGKFDIENIPLDCEATWKLISGGHTVGVFQIEKKLGQDWARKVKPDNMEELAALVSLLRPGPLYSEMSQRYVDIKSGKKEMEFLHPSLKPILEVTQGQMVYQEQALKIAVEIAGFNPEEADSLRKSIGKKDVKLMAELKHKFISGAKKKGLVEPQIAEEIFSWIEECQRYQFNKSHAVSYAMVGYKTAWMKCHFPHEFFTSWLTYSHYKSNPKEEIYGLVQDARLFNVPILSPDIRRCNIHFKIVETPTKSVAFGLAHIRSVGQSAIKKIVDSASGSLDTWHDFLTSVPNFHRNVGIALIKAGACDCYGLSRSQMIHELEVILGATIINDEGNKKEIKGLTKREREWLFEQCSDTKNMADILSEMSQDPQEKPLRLSQMKKPQLVGLGCSLSETMPEKAPDEISKLTKPKLIDLIMGYGYQDPSSKTISITEKRRAILAEKAVLIDKQLEDTNTSKAMAEKHFLGIALSCSPADDAETDLATHTCLDVARAMNEESITVCAIVDRVTHTKTKRGKNPGQSMCFLTISDSTYSTDAVVFPQAYAKNKGFCHKDSIVLIYGKKQNRSFIVSEIQKLI</sequence>
<name>A0A0F9Q3W9_9ZZZZ</name>
<dbReference type="AlphaFoldDB" id="A0A0F9Q3W9"/>
<dbReference type="InterPro" id="IPR040982">
    <property type="entry name" value="DNA_pol3_finger"/>
</dbReference>
<proteinExistence type="predicted"/>
<protein>
    <recommendedName>
        <fullName evidence="5">DNA-directed DNA polymerase</fullName>
    </recommendedName>
</protein>
<dbReference type="GO" id="GO:0008408">
    <property type="term" value="F:3'-5' exonuclease activity"/>
    <property type="evidence" value="ECO:0007669"/>
    <property type="project" value="InterPro"/>
</dbReference>
<evidence type="ECO:0000259" key="3">
    <source>
        <dbReference type="Pfam" id="PF17657"/>
    </source>
</evidence>
<dbReference type="InterPro" id="IPR004365">
    <property type="entry name" value="NA-bd_OB_tRNA"/>
</dbReference>
<dbReference type="GO" id="GO:0003676">
    <property type="term" value="F:nucleic acid binding"/>
    <property type="evidence" value="ECO:0007669"/>
    <property type="project" value="InterPro"/>
</dbReference>
<dbReference type="Pfam" id="PF14579">
    <property type="entry name" value="HHH_6"/>
    <property type="match status" value="1"/>
</dbReference>
<dbReference type="Pfam" id="PF17657">
    <property type="entry name" value="DNA_pol3_finger"/>
    <property type="match status" value="1"/>
</dbReference>
<dbReference type="PANTHER" id="PTHR32294">
    <property type="entry name" value="DNA POLYMERASE III SUBUNIT ALPHA"/>
    <property type="match status" value="1"/>
</dbReference>
<feature type="domain" description="OB" evidence="1">
    <location>
        <begin position="512"/>
        <end position="578"/>
    </location>
</feature>
<feature type="domain" description="DNA polymerase III alpha subunit finger" evidence="3">
    <location>
        <begin position="17"/>
        <end position="164"/>
    </location>
</feature>
<evidence type="ECO:0000313" key="4">
    <source>
        <dbReference type="EMBL" id="KKN31667.1"/>
    </source>
</evidence>
<comment type="caution">
    <text evidence="4">The sequence shown here is derived from an EMBL/GenBank/DDBJ whole genome shotgun (WGS) entry which is preliminary data.</text>
</comment>
<dbReference type="PANTHER" id="PTHR32294:SF0">
    <property type="entry name" value="DNA POLYMERASE III SUBUNIT ALPHA"/>
    <property type="match status" value="1"/>
</dbReference>
<organism evidence="4">
    <name type="scientific">marine sediment metagenome</name>
    <dbReference type="NCBI Taxonomy" id="412755"/>
    <lineage>
        <taxon>unclassified sequences</taxon>
        <taxon>metagenomes</taxon>
        <taxon>ecological metagenomes</taxon>
    </lineage>
</organism>
<dbReference type="GO" id="GO:0006260">
    <property type="term" value="P:DNA replication"/>
    <property type="evidence" value="ECO:0007669"/>
    <property type="project" value="InterPro"/>
</dbReference>
<accession>A0A0F9Q3W9</accession>
<feature type="domain" description="DNA polymerase helix-hairpin-helix motif" evidence="2">
    <location>
        <begin position="242"/>
        <end position="329"/>
    </location>
</feature>
<reference evidence="4" key="1">
    <citation type="journal article" date="2015" name="Nature">
        <title>Complex archaea that bridge the gap between prokaryotes and eukaryotes.</title>
        <authorList>
            <person name="Spang A."/>
            <person name="Saw J.H."/>
            <person name="Jorgensen S.L."/>
            <person name="Zaremba-Niedzwiedzka K."/>
            <person name="Martijn J."/>
            <person name="Lind A.E."/>
            <person name="van Eijk R."/>
            <person name="Schleper C."/>
            <person name="Guy L."/>
            <person name="Ettema T.J."/>
        </authorList>
    </citation>
    <scope>NUCLEOTIDE SEQUENCE</scope>
</reference>
<evidence type="ECO:0000259" key="2">
    <source>
        <dbReference type="Pfam" id="PF14579"/>
    </source>
</evidence>